<keyword evidence="7 8" id="KW-0472">Membrane</keyword>
<comment type="subcellular location">
    <subcellularLocation>
        <location evidence="1">Cell membrane</location>
        <topology evidence="1">Multi-pass membrane protein</topology>
    </subcellularLocation>
</comment>
<feature type="transmembrane region" description="Helical" evidence="8">
    <location>
        <begin position="53"/>
        <end position="72"/>
    </location>
</feature>
<reference evidence="10" key="1">
    <citation type="submission" date="2015-01" db="EMBL/GenBank/DDBJ databases">
        <authorList>
            <person name="Xiang T."/>
            <person name="Song Y."/>
            <person name="Huang L."/>
            <person name="Wang B."/>
            <person name="Wu P."/>
        </authorList>
    </citation>
    <scope>NUCLEOTIDE SEQUENCE [LARGE SCALE GENOMIC DNA]</scope>
    <source>
        <strain evidence="10">V1</strain>
    </source>
</reference>
<feature type="transmembrane region" description="Helical" evidence="8">
    <location>
        <begin position="220"/>
        <end position="238"/>
    </location>
</feature>
<dbReference type="GO" id="GO:0005886">
    <property type="term" value="C:plasma membrane"/>
    <property type="evidence" value="ECO:0007669"/>
    <property type="project" value="UniProtKB-SubCell"/>
</dbReference>
<keyword evidence="3" id="KW-0813">Transport</keyword>
<dbReference type="OrthoDB" id="9765532at2"/>
<dbReference type="Pfam" id="PF03600">
    <property type="entry name" value="CitMHS"/>
    <property type="match status" value="1"/>
</dbReference>
<evidence type="ECO:0000256" key="7">
    <source>
        <dbReference type="ARBA" id="ARBA00023136"/>
    </source>
</evidence>
<evidence type="ECO:0000313" key="11">
    <source>
        <dbReference type="EMBL" id="QEJ97894.1"/>
    </source>
</evidence>
<proteinExistence type="inferred from homology"/>
<feature type="transmembrane region" description="Helical" evidence="8">
    <location>
        <begin position="245"/>
        <end position="264"/>
    </location>
</feature>
<comment type="similarity">
    <text evidence="2">Belongs to the CitM (TC 2.A.11) transporter family.</text>
</comment>
<accession>A0A0B7GY92</accession>
<protein>
    <submittedName>
        <fullName evidence="11">Arsenic transporter</fullName>
    </submittedName>
    <submittedName>
        <fullName evidence="10">Citrate transporter</fullName>
    </submittedName>
</protein>
<evidence type="ECO:0000256" key="2">
    <source>
        <dbReference type="ARBA" id="ARBA00009843"/>
    </source>
</evidence>
<gene>
    <name evidence="11" type="ORF">FUT82_07725</name>
    <name evidence="10" type="ORF">TPHV1_40070</name>
</gene>
<keyword evidence="4" id="KW-1003">Cell membrane</keyword>
<reference evidence="11 13" key="3">
    <citation type="submission" date="2019-08" db="EMBL/GenBank/DDBJ databases">
        <authorList>
            <person name="Kuhnert P."/>
        </authorList>
    </citation>
    <scope>NUCLEOTIDE SEQUENCE [LARGE SCALE GENOMIC DNA]</scope>
    <source>
        <strain evidence="11 13">B36.5</strain>
    </source>
</reference>
<sequence>MIETQLIVSAVLFCGTYVLMIVLTNYRPVIACVSAAIFVVLGILPYTQVFAAIDWNVILMIAGTMGLVSLFTESQMPQRIADNIINRLPNVKWIIVCLSLFAGFISAFVDNVATVLMLAPIGIVLSKKLNMSPVKPIIAISISANLQGAATLVGDTTSILLGSHLNMNFFDFFWYLGRPSLFFIVEFTAIAATGIIYFIFRTSKETPEKVALTEVKDFFPSVLLVMMIILMIGASFLPEDKKPQTINGLICVGLFLIGILYTILRKRNYSILTVIKKEFSFETIFLLIGLFIVIAAITEAGLIRAIANVFLKLGTNVFLIYSVIVWGSVVISAFVDNIPYVATMLPIVQILSESLGVSSPILFFGLLSGATLGGNITPIGSSANIASLGILRNEGYQVKNTEFMGMAVPYTLTAVAIGYGLIWMTYGV</sequence>
<evidence type="ECO:0000256" key="6">
    <source>
        <dbReference type="ARBA" id="ARBA00022989"/>
    </source>
</evidence>
<dbReference type="InterPro" id="IPR004680">
    <property type="entry name" value="Cit_transptr-like_dom"/>
</dbReference>
<evidence type="ECO:0000259" key="9">
    <source>
        <dbReference type="Pfam" id="PF03600"/>
    </source>
</evidence>
<reference evidence="12" key="2">
    <citation type="submission" date="2015-01" db="EMBL/GenBank/DDBJ databases">
        <authorList>
            <person name="Manzoor Shahid"/>
            <person name="Zubair Saima"/>
        </authorList>
    </citation>
    <scope>NUCLEOTIDE SEQUENCE [LARGE SCALE GENOMIC DNA]</scope>
    <source>
        <strain evidence="12">V1</strain>
    </source>
</reference>
<dbReference type="GeneID" id="57752974"/>
<feature type="transmembrane region" description="Helical" evidence="8">
    <location>
        <begin position="361"/>
        <end position="391"/>
    </location>
</feature>
<evidence type="ECO:0000256" key="5">
    <source>
        <dbReference type="ARBA" id="ARBA00022692"/>
    </source>
</evidence>
<dbReference type="PRINTS" id="PR00758">
    <property type="entry name" value="ARSENICPUMP"/>
</dbReference>
<dbReference type="InterPro" id="IPR051475">
    <property type="entry name" value="Diverse_Ion_Transporter"/>
</dbReference>
<evidence type="ECO:0000256" key="8">
    <source>
        <dbReference type="SAM" id="Phobius"/>
    </source>
</evidence>
<dbReference type="GO" id="GO:0015105">
    <property type="term" value="F:arsenite transmembrane transporter activity"/>
    <property type="evidence" value="ECO:0007669"/>
    <property type="project" value="InterPro"/>
</dbReference>
<feature type="transmembrane region" description="Helical" evidence="8">
    <location>
        <begin position="137"/>
        <end position="161"/>
    </location>
</feature>
<feature type="transmembrane region" description="Helical" evidence="8">
    <location>
        <begin position="403"/>
        <end position="426"/>
    </location>
</feature>
<evidence type="ECO:0000313" key="13">
    <source>
        <dbReference type="Proteomes" id="UP000323594"/>
    </source>
</evidence>
<name>A0A0B7GY92_TREPH</name>
<dbReference type="RefSeq" id="WP_024753475.1">
    <property type="nucleotide sequence ID" value="NZ_CDNC01000034.1"/>
</dbReference>
<dbReference type="EMBL" id="CDNC01000034">
    <property type="protein sequence ID" value="CEM62567.1"/>
    <property type="molecule type" value="Genomic_DNA"/>
</dbReference>
<feature type="transmembrane region" description="Helical" evidence="8">
    <location>
        <begin position="6"/>
        <end position="23"/>
    </location>
</feature>
<dbReference type="InterPro" id="IPR000802">
    <property type="entry name" value="Arsenical_pump_ArsB"/>
</dbReference>
<dbReference type="EMBL" id="CP042817">
    <property type="protein sequence ID" value="QEJ97894.1"/>
    <property type="molecule type" value="Genomic_DNA"/>
</dbReference>
<dbReference type="PANTHER" id="PTHR43568:SF1">
    <property type="entry name" value="P PROTEIN"/>
    <property type="match status" value="1"/>
</dbReference>
<dbReference type="Proteomes" id="UP000323594">
    <property type="component" value="Chromosome"/>
</dbReference>
<feature type="transmembrane region" description="Helical" evidence="8">
    <location>
        <begin position="30"/>
        <end position="47"/>
    </location>
</feature>
<keyword evidence="12" id="KW-1185">Reference proteome</keyword>
<feature type="transmembrane region" description="Helical" evidence="8">
    <location>
        <begin position="93"/>
        <end position="125"/>
    </location>
</feature>
<organism evidence="10 12">
    <name type="scientific">Treponema phagedenis</name>
    <dbReference type="NCBI Taxonomy" id="162"/>
    <lineage>
        <taxon>Bacteria</taxon>
        <taxon>Pseudomonadati</taxon>
        <taxon>Spirochaetota</taxon>
        <taxon>Spirochaetia</taxon>
        <taxon>Spirochaetales</taxon>
        <taxon>Treponemataceae</taxon>
        <taxon>Treponema</taxon>
    </lineage>
</organism>
<evidence type="ECO:0000256" key="1">
    <source>
        <dbReference type="ARBA" id="ARBA00004651"/>
    </source>
</evidence>
<keyword evidence="6 8" id="KW-1133">Transmembrane helix</keyword>
<feature type="transmembrane region" description="Helical" evidence="8">
    <location>
        <begin position="318"/>
        <end position="341"/>
    </location>
</feature>
<evidence type="ECO:0000313" key="12">
    <source>
        <dbReference type="Proteomes" id="UP000042527"/>
    </source>
</evidence>
<feature type="domain" description="Citrate transporter-like" evidence="9">
    <location>
        <begin position="19"/>
        <end position="357"/>
    </location>
</feature>
<dbReference type="Proteomes" id="UP000042527">
    <property type="component" value="Unassembled WGS sequence"/>
</dbReference>
<evidence type="ECO:0000256" key="3">
    <source>
        <dbReference type="ARBA" id="ARBA00022448"/>
    </source>
</evidence>
<evidence type="ECO:0000313" key="10">
    <source>
        <dbReference type="EMBL" id="CEM62567.1"/>
    </source>
</evidence>
<feature type="transmembrane region" description="Helical" evidence="8">
    <location>
        <begin position="181"/>
        <end position="200"/>
    </location>
</feature>
<feature type="transmembrane region" description="Helical" evidence="8">
    <location>
        <begin position="284"/>
        <end position="306"/>
    </location>
</feature>
<evidence type="ECO:0000256" key="4">
    <source>
        <dbReference type="ARBA" id="ARBA00022475"/>
    </source>
</evidence>
<dbReference type="PANTHER" id="PTHR43568">
    <property type="entry name" value="P PROTEIN"/>
    <property type="match status" value="1"/>
</dbReference>
<keyword evidence="5 8" id="KW-0812">Transmembrane</keyword>
<dbReference type="AlphaFoldDB" id="A0A0B7GY92"/>